<keyword evidence="2" id="KW-1185">Reference proteome</keyword>
<name>A0A9P4H8E4_9PLEO</name>
<protein>
    <submittedName>
        <fullName evidence="1">Uncharacterized protein</fullName>
    </submittedName>
</protein>
<evidence type="ECO:0000313" key="2">
    <source>
        <dbReference type="Proteomes" id="UP000799777"/>
    </source>
</evidence>
<sequence>MSLCDRRQRAATKVVLGCYLDKDGTGSGVVGVAGDRGWADMAINRHTPLQLQPPAQSSLQRAWATRHVASLPHPEDSSGSERSAEFAMALFAPAIITVMACAPISQRLLSRFRPVWGGETLDDGASQTDHSPPACNPHGLAVSGAARYRRTSYQAPPCTASPALDCDTRRLLFHDHSVLRPEANVNAISGARLSPWLP</sequence>
<dbReference type="Proteomes" id="UP000799777">
    <property type="component" value="Unassembled WGS sequence"/>
</dbReference>
<dbReference type="AlphaFoldDB" id="A0A9P4H8E4"/>
<comment type="caution">
    <text evidence="1">The sequence shown here is derived from an EMBL/GenBank/DDBJ whole genome shotgun (WGS) entry which is preliminary data.</text>
</comment>
<dbReference type="EMBL" id="ML978205">
    <property type="protein sequence ID" value="KAF2029079.1"/>
    <property type="molecule type" value="Genomic_DNA"/>
</dbReference>
<proteinExistence type="predicted"/>
<reference evidence="1" key="1">
    <citation type="journal article" date="2020" name="Stud. Mycol.">
        <title>101 Dothideomycetes genomes: a test case for predicting lifestyles and emergence of pathogens.</title>
        <authorList>
            <person name="Haridas S."/>
            <person name="Albert R."/>
            <person name="Binder M."/>
            <person name="Bloem J."/>
            <person name="Labutti K."/>
            <person name="Salamov A."/>
            <person name="Andreopoulos B."/>
            <person name="Baker S."/>
            <person name="Barry K."/>
            <person name="Bills G."/>
            <person name="Bluhm B."/>
            <person name="Cannon C."/>
            <person name="Castanera R."/>
            <person name="Culley D."/>
            <person name="Daum C."/>
            <person name="Ezra D."/>
            <person name="Gonzalez J."/>
            <person name="Henrissat B."/>
            <person name="Kuo A."/>
            <person name="Liang C."/>
            <person name="Lipzen A."/>
            <person name="Lutzoni F."/>
            <person name="Magnuson J."/>
            <person name="Mondo S."/>
            <person name="Nolan M."/>
            <person name="Ohm R."/>
            <person name="Pangilinan J."/>
            <person name="Park H.-J."/>
            <person name="Ramirez L."/>
            <person name="Alfaro M."/>
            <person name="Sun H."/>
            <person name="Tritt A."/>
            <person name="Yoshinaga Y."/>
            <person name="Zwiers L.-H."/>
            <person name="Turgeon B."/>
            <person name="Goodwin S."/>
            <person name="Spatafora J."/>
            <person name="Crous P."/>
            <person name="Grigoriev I."/>
        </authorList>
    </citation>
    <scope>NUCLEOTIDE SEQUENCE</scope>
    <source>
        <strain evidence="1">CBS 110217</strain>
    </source>
</reference>
<accession>A0A9P4H8E4</accession>
<organism evidence="1 2">
    <name type="scientific">Setomelanomma holmii</name>
    <dbReference type="NCBI Taxonomy" id="210430"/>
    <lineage>
        <taxon>Eukaryota</taxon>
        <taxon>Fungi</taxon>
        <taxon>Dikarya</taxon>
        <taxon>Ascomycota</taxon>
        <taxon>Pezizomycotina</taxon>
        <taxon>Dothideomycetes</taxon>
        <taxon>Pleosporomycetidae</taxon>
        <taxon>Pleosporales</taxon>
        <taxon>Pleosporineae</taxon>
        <taxon>Phaeosphaeriaceae</taxon>
        <taxon>Setomelanomma</taxon>
    </lineage>
</organism>
<evidence type="ECO:0000313" key="1">
    <source>
        <dbReference type="EMBL" id="KAF2029079.1"/>
    </source>
</evidence>
<gene>
    <name evidence="1" type="ORF">EK21DRAFT_90136</name>
</gene>